<feature type="non-terminal residue" evidence="1">
    <location>
        <position position="1"/>
    </location>
</feature>
<gene>
    <name evidence="1" type="ORF">G0U57_017162</name>
</gene>
<comment type="caution">
    <text evidence="1">The sequence shown here is derived from an EMBL/GenBank/DDBJ whole genome shotgun (WGS) entry which is preliminary data.</text>
</comment>
<sequence length="64" mass="7418">AESAPKQEVLQRNPASIMASRRRKLVPGKDPIETLRCSFDTFTQEVPFKDWRRFGRALLLSENE</sequence>
<keyword evidence="2" id="KW-1185">Reference proteome</keyword>
<name>A0A8T1SZ13_CHESE</name>
<evidence type="ECO:0000313" key="2">
    <source>
        <dbReference type="Proteomes" id="UP000765507"/>
    </source>
</evidence>
<reference evidence="1 2" key="1">
    <citation type="journal article" date="2020" name="G3 (Bethesda)">
        <title>Draft Genome of the Common Snapping Turtle, Chelydra serpentina, a Model for Phenotypic Plasticity in Reptiles.</title>
        <authorList>
            <person name="Das D."/>
            <person name="Singh S.K."/>
            <person name="Bierstedt J."/>
            <person name="Erickson A."/>
            <person name="Galli G.L.J."/>
            <person name="Crossley D.A. 2nd"/>
            <person name="Rhen T."/>
        </authorList>
    </citation>
    <scope>NUCLEOTIDE SEQUENCE [LARGE SCALE GENOMIC DNA]</scope>
    <source>
        <strain evidence="1">KW</strain>
    </source>
</reference>
<accession>A0A8T1SZ13</accession>
<organism evidence="1 2">
    <name type="scientific">Chelydra serpentina</name>
    <name type="common">Snapping turtle</name>
    <name type="synonym">Testudo serpentina</name>
    <dbReference type="NCBI Taxonomy" id="8475"/>
    <lineage>
        <taxon>Eukaryota</taxon>
        <taxon>Metazoa</taxon>
        <taxon>Chordata</taxon>
        <taxon>Craniata</taxon>
        <taxon>Vertebrata</taxon>
        <taxon>Euteleostomi</taxon>
        <taxon>Archelosauria</taxon>
        <taxon>Testudinata</taxon>
        <taxon>Testudines</taxon>
        <taxon>Cryptodira</taxon>
        <taxon>Durocryptodira</taxon>
        <taxon>Americhelydia</taxon>
        <taxon>Chelydroidea</taxon>
        <taxon>Chelydridae</taxon>
        <taxon>Chelydra</taxon>
    </lineage>
</organism>
<dbReference type="AlphaFoldDB" id="A0A8T1SZ13"/>
<dbReference type="OrthoDB" id="9417953at2759"/>
<keyword evidence="1" id="KW-0675">Receptor</keyword>
<dbReference type="EMBL" id="JAHGAV010000057">
    <property type="protein sequence ID" value="KAG6934482.1"/>
    <property type="molecule type" value="Genomic_DNA"/>
</dbReference>
<evidence type="ECO:0000313" key="1">
    <source>
        <dbReference type="EMBL" id="KAG6934482.1"/>
    </source>
</evidence>
<proteinExistence type="predicted"/>
<feature type="non-terminal residue" evidence="1">
    <location>
        <position position="64"/>
    </location>
</feature>
<dbReference type="Proteomes" id="UP000765507">
    <property type="component" value="Unassembled WGS sequence"/>
</dbReference>
<protein>
    <submittedName>
        <fullName evidence="1">Tumor necrosis factor receptor superfamily member 10A-like</fullName>
    </submittedName>
</protein>